<evidence type="ECO:0000256" key="1">
    <source>
        <dbReference type="SAM" id="MobiDB-lite"/>
    </source>
</evidence>
<comment type="caution">
    <text evidence="2">The sequence shown here is derived from an EMBL/GenBank/DDBJ whole genome shotgun (WGS) entry which is preliminary data.</text>
</comment>
<sequence length="964" mass="109183">MGSRNRAREASTPPPGTVPYFRKYEATRNLGLLAPRGFILQTRQNKARHERKYQHSNQPQHPPRVSDIHEEPAQQPAPEIIQAVSPVNEWTMHMDLGHDGSSSDNDDFNEGDEELVGTHDGNDSPQHPRTPTPLEPIHNLLDDDPEVFHLAVPPLDPDPGLETNGDEPPTVGIPAMKEKSYIRMAYLQAVMGNIFGKLTWEHATQQLTNTLDILAVAGRLPVHPHPVWTLQSTRRRLGIDPDAYIIQYAICPLCWKHHTPSKMNTLESDVCTACGCKGIIFTTKNGKRTPSLINPQVSIIGSLRRMFMRPGFAKMVAKKPEHQPGRNDNDDYIMQDLPDAEMWYKSTIGTVREVGDQGTVRDIPDNGAALPQKLFSRLYGLQLSLNTDWFGIISGRPHSTGPVYVSINNLPRDHRFLQVNVMCPSIMPGPKEPNTEQLNNAVAPTVREFRQLKNGIEMEIYGEEPEIVYADSHKFNGAAGHGHNIHPCPYCHATIVDVDKLSGYDGSFIKKDDYQMLKNAYRSRKAGRERQEVILRDRGVRWAAFNAIPGWLPSSKTVLDFMHNVFLGLNCHFFTDVIFKSYMLSGAGGINSPKQRFENIINAVRWPSHVTRLPKNLGENQSLKKADEWRRLLTVAPVILWWCWKDKNDMISAGKPPIPPNSKYIPQNKRKYRPIYAALLQLCAGVRILTSRTISMTQAKSGQEFLMQYCRSLKKINVHTTINHHLSMHYLKFIKLFGPIYGWWLFAFERFNRMLEKVNHNGHDGGRMELTLMQQWVMTHLLYEYLLALPGDAHELERAYIDRIIQQEGRENRGGIMTELAIYRAKASAGNDISLPRCVSKPLDISKILPNGASYGLLRYVQALWPDLNVIDDNSLEEGTPFYRSKTTRPLAYVRKNGIHYSSTSNRRTNADSVAFICDGTNGQIPVEIMALLSVQLADKTPHVCAIVRAMYTDDNIPSFPWDL</sequence>
<dbReference type="Proteomes" id="UP000807353">
    <property type="component" value="Unassembled WGS sequence"/>
</dbReference>
<dbReference type="PANTHER" id="PTHR46579">
    <property type="entry name" value="F5/8 TYPE C DOMAIN-CONTAINING PROTEIN-RELATED"/>
    <property type="match status" value="1"/>
</dbReference>
<name>A0A9P5XU32_9AGAR</name>
<organism evidence="2 3">
    <name type="scientific">Collybia nuda</name>
    <dbReference type="NCBI Taxonomy" id="64659"/>
    <lineage>
        <taxon>Eukaryota</taxon>
        <taxon>Fungi</taxon>
        <taxon>Dikarya</taxon>
        <taxon>Basidiomycota</taxon>
        <taxon>Agaricomycotina</taxon>
        <taxon>Agaricomycetes</taxon>
        <taxon>Agaricomycetidae</taxon>
        <taxon>Agaricales</taxon>
        <taxon>Tricholomatineae</taxon>
        <taxon>Clitocybaceae</taxon>
        <taxon>Collybia</taxon>
    </lineage>
</organism>
<protein>
    <recommendedName>
        <fullName evidence="4">Transposase family Tnp2 protein</fullName>
    </recommendedName>
</protein>
<evidence type="ECO:0000313" key="3">
    <source>
        <dbReference type="Proteomes" id="UP000807353"/>
    </source>
</evidence>
<feature type="region of interest" description="Disordered" evidence="1">
    <location>
        <begin position="93"/>
        <end position="135"/>
    </location>
</feature>
<reference evidence="2" key="1">
    <citation type="submission" date="2020-11" db="EMBL/GenBank/DDBJ databases">
        <authorList>
            <consortium name="DOE Joint Genome Institute"/>
            <person name="Ahrendt S."/>
            <person name="Riley R."/>
            <person name="Andreopoulos W."/>
            <person name="Labutti K."/>
            <person name="Pangilinan J."/>
            <person name="Ruiz-Duenas F.J."/>
            <person name="Barrasa J.M."/>
            <person name="Sanchez-Garcia M."/>
            <person name="Camarero S."/>
            <person name="Miyauchi S."/>
            <person name="Serrano A."/>
            <person name="Linde D."/>
            <person name="Babiker R."/>
            <person name="Drula E."/>
            <person name="Ayuso-Fernandez I."/>
            <person name="Pacheco R."/>
            <person name="Padilla G."/>
            <person name="Ferreira P."/>
            <person name="Barriuso J."/>
            <person name="Kellner H."/>
            <person name="Castanera R."/>
            <person name="Alfaro M."/>
            <person name="Ramirez L."/>
            <person name="Pisabarro A.G."/>
            <person name="Kuo A."/>
            <person name="Tritt A."/>
            <person name="Lipzen A."/>
            <person name="He G."/>
            <person name="Yan M."/>
            <person name="Ng V."/>
            <person name="Cullen D."/>
            <person name="Martin F."/>
            <person name="Rosso M.-N."/>
            <person name="Henrissat B."/>
            <person name="Hibbett D."/>
            <person name="Martinez A.T."/>
            <person name="Grigoriev I.V."/>
        </authorList>
    </citation>
    <scope>NUCLEOTIDE SEQUENCE</scope>
    <source>
        <strain evidence="2">CBS 247.69</strain>
    </source>
</reference>
<evidence type="ECO:0008006" key="4">
    <source>
        <dbReference type="Google" id="ProtNLM"/>
    </source>
</evidence>
<keyword evidence="3" id="KW-1185">Reference proteome</keyword>
<gene>
    <name evidence="2" type="ORF">BDZ94DRAFT_1241071</name>
</gene>
<dbReference type="EMBL" id="MU150389">
    <property type="protein sequence ID" value="KAF9457039.1"/>
    <property type="molecule type" value="Genomic_DNA"/>
</dbReference>
<proteinExistence type="predicted"/>
<evidence type="ECO:0000313" key="2">
    <source>
        <dbReference type="EMBL" id="KAF9457039.1"/>
    </source>
</evidence>
<dbReference type="OrthoDB" id="3248986at2759"/>
<feature type="region of interest" description="Disordered" evidence="1">
    <location>
        <begin position="1"/>
        <end position="20"/>
    </location>
</feature>
<dbReference type="PANTHER" id="PTHR46579:SF1">
    <property type="entry name" value="F5_8 TYPE C DOMAIN-CONTAINING PROTEIN"/>
    <property type="match status" value="1"/>
</dbReference>
<feature type="region of interest" description="Disordered" evidence="1">
    <location>
        <begin position="40"/>
        <end position="76"/>
    </location>
</feature>
<feature type="compositionally biased region" description="Acidic residues" evidence="1">
    <location>
        <begin position="104"/>
        <end position="115"/>
    </location>
</feature>
<feature type="compositionally biased region" description="Basic residues" evidence="1">
    <location>
        <begin position="45"/>
        <end position="54"/>
    </location>
</feature>
<dbReference type="AlphaFoldDB" id="A0A9P5XU32"/>
<accession>A0A9P5XU32</accession>